<dbReference type="CDD" id="cd06225">
    <property type="entry name" value="HAMP"/>
    <property type="match status" value="1"/>
</dbReference>
<dbReference type="Pfam" id="PF02518">
    <property type="entry name" value="HATPase_c"/>
    <property type="match status" value="1"/>
</dbReference>
<keyword evidence="4" id="KW-0597">Phosphoprotein</keyword>
<dbReference type="InterPro" id="IPR036097">
    <property type="entry name" value="HisK_dim/P_sf"/>
</dbReference>
<name>A0A9E6TUI9_9PSED</name>
<proteinExistence type="predicted"/>
<dbReference type="PROSITE" id="PS50885">
    <property type="entry name" value="HAMP"/>
    <property type="match status" value="1"/>
</dbReference>
<evidence type="ECO:0000259" key="12">
    <source>
        <dbReference type="PROSITE" id="PS50109"/>
    </source>
</evidence>
<feature type="transmembrane region" description="Helical" evidence="11">
    <location>
        <begin position="89"/>
        <end position="111"/>
    </location>
</feature>
<evidence type="ECO:0000256" key="3">
    <source>
        <dbReference type="ARBA" id="ARBA00012438"/>
    </source>
</evidence>
<dbReference type="Proteomes" id="UP000634530">
    <property type="component" value="Chromosome"/>
</dbReference>
<evidence type="ECO:0000313" key="14">
    <source>
        <dbReference type="EMBL" id="QXI30897.1"/>
    </source>
</evidence>
<dbReference type="PANTHER" id="PTHR45436:SF5">
    <property type="entry name" value="SENSOR HISTIDINE KINASE TRCS"/>
    <property type="match status" value="1"/>
</dbReference>
<dbReference type="Gene3D" id="6.10.340.10">
    <property type="match status" value="1"/>
</dbReference>
<feature type="transmembrane region" description="Helical" evidence="11">
    <location>
        <begin position="12"/>
        <end position="36"/>
    </location>
</feature>
<dbReference type="InterPro" id="IPR036890">
    <property type="entry name" value="HATPase_C_sf"/>
</dbReference>
<dbReference type="GO" id="GO:0000155">
    <property type="term" value="F:phosphorelay sensor kinase activity"/>
    <property type="evidence" value="ECO:0007669"/>
    <property type="project" value="InterPro"/>
</dbReference>
<reference evidence="14 15" key="1">
    <citation type="journal article" date="2020" name="Microorganisms">
        <title>Reliable Identification of Environmental Pseudomonas Isolates Using the rpoD Gene.</title>
        <authorList>
            <consortium name="The Broad Institute Genome Sequencing Platform"/>
            <person name="Girard L."/>
            <person name="Lood C."/>
            <person name="Rokni-Zadeh H."/>
            <person name="van Noort V."/>
            <person name="Lavigne R."/>
            <person name="De Mot R."/>
        </authorList>
    </citation>
    <scope>NUCLEOTIDE SEQUENCE [LARGE SCALE GENOMIC DNA]</scope>
    <source>
        <strain evidence="14 15">RW8P3</strain>
    </source>
</reference>
<keyword evidence="5" id="KW-0808">Transferase</keyword>
<dbReference type="InterPro" id="IPR003594">
    <property type="entry name" value="HATPase_dom"/>
</dbReference>
<evidence type="ECO:0000259" key="13">
    <source>
        <dbReference type="PROSITE" id="PS50885"/>
    </source>
</evidence>
<dbReference type="RefSeq" id="WP_186680152.1">
    <property type="nucleotide sequence ID" value="NZ_CP077093.1"/>
</dbReference>
<comment type="catalytic activity">
    <reaction evidence="1">
        <text>ATP + protein L-histidine = ADP + protein N-phospho-L-histidine.</text>
        <dbReference type="EC" id="2.7.13.3"/>
    </reaction>
</comment>
<dbReference type="InterPro" id="IPR050428">
    <property type="entry name" value="TCS_sensor_his_kinase"/>
</dbReference>
<keyword evidence="15" id="KW-1185">Reference proteome</keyword>
<keyword evidence="7" id="KW-0418">Kinase</keyword>
<dbReference type="PANTHER" id="PTHR45436">
    <property type="entry name" value="SENSOR HISTIDINE KINASE YKOH"/>
    <property type="match status" value="1"/>
</dbReference>
<feature type="domain" description="HAMP" evidence="13">
    <location>
        <begin position="112"/>
        <end position="166"/>
    </location>
</feature>
<reference evidence="14 15" key="2">
    <citation type="journal article" date="2021" name="Microorganisms">
        <title>The Ever-Expanding Pseudomonas Genus: Description of 43 New Species and Partition of the Pseudomonas putida Group.</title>
        <authorList>
            <person name="Girard L."/>
            <person name="Lood C."/>
            <person name="Hofte M."/>
            <person name="Vandamme P."/>
            <person name="Rokni-Zadeh H."/>
            <person name="van Noort V."/>
            <person name="Lavigne R."/>
            <person name="De Mot R."/>
        </authorList>
    </citation>
    <scope>NUCLEOTIDE SEQUENCE [LARGE SCALE GENOMIC DNA]</scope>
    <source>
        <strain evidence="14 15">RW8P3</strain>
    </source>
</reference>
<dbReference type="EMBL" id="CP077093">
    <property type="protein sequence ID" value="QXI30897.1"/>
    <property type="molecule type" value="Genomic_DNA"/>
</dbReference>
<evidence type="ECO:0000256" key="2">
    <source>
        <dbReference type="ARBA" id="ARBA00004370"/>
    </source>
</evidence>
<evidence type="ECO:0000256" key="11">
    <source>
        <dbReference type="SAM" id="Phobius"/>
    </source>
</evidence>
<dbReference type="InterPro" id="IPR003660">
    <property type="entry name" value="HAMP_dom"/>
</dbReference>
<dbReference type="InterPro" id="IPR005467">
    <property type="entry name" value="His_kinase_dom"/>
</dbReference>
<evidence type="ECO:0000313" key="15">
    <source>
        <dbReference type="Proteomes" id="UP000634530"/>
    </source>
</evidence>
<dbReference type="SMART" id="SM00388">
    <property type="entry name" value="HisKA"/>
    <property type="match status" value="1"/>
</dbReference>
<dbReference type="PRINTS" id="PR00344">
    <property type="entry name" value="BCTRLSENSOR"/>
</dbReference>
<comment type="subcellular location">
    <subcellularLocation>
        <location evidence="2">Membrane</location>
    </subcellularLocation>
</comment>
<evidence type="ECO:0000256" key="5">
    <source>
        <dbReference type="ARBA" id="ARBA00022679"/>
    </source>
</evidence>
<keyword evidence="8 11" id="KW-1133">Transmembrane helix</keyword>
<accession>A0A9E6TUI9</accession>
<evidence type="ECO:0000256" key="6">
    <source>
        <dbReference type="ARBA" id="ARBA00022692"/>
    </source>
</evidence>
<dbReference type="GO" id="GO:0005886">
    <property type="term" value="C:plasma membrane"/>
    <property type="evidence" value="ECO:0007669"/>
    <property type="project" value="TreeGrafter"/>
</dbReference>
<evidence type="ECO:0000256" key="1">
    <source>
        <dbReference type="ARBA" id="ARBA00000085"/>
    </source>
</evidence>
<keyword evidence="6 11" id="KW-0812">Transmembrane</keyword>
<dbReference type="Gene3D" id="3.30.565.10">
    <property type="entry name" value="Histidine kinase-like ATPase, C-terminal domain"/>
    <property type="match status" value="1"/>
</dbReference>
<keyword evidence="10 11" id="KW-0472">Membrane</keyword>
<evidence type="ECO:0000256" key="10">
    <source>
        <dbReference type="ARBA" id="ARBA00023136"/>
    </source>
</evidence>
<evidence type="ECO:0000256" key="9">
    <source>
        <dbReference type="ARBA" id="ARBA00023012"/>
    </source>
</evidence>
<evidence type="ECO:0000256" key="8">
    <source>
        <dbReference type="ARBA" id="ARBA00022989"/>
    </source>
</evidence>
<evidence type="ECO:0000256" key="4">
    <source>
        <dbReference type="ARBA" id="ARBA00022553"/>
    </source>
</evidence>
<dbReference type="AlphaFoldDB" id="A0A9E6TUI9"/>
<dbReference type="CDD" id="cd00082">
    <property type="entry name" value="HisKA"/>
    <property type="match status" value="1"/>
</dbReference>
<dbReference type="PROSITE" id="PS50109">
    <property type="entry name" value="HIS_KIN"/>
    <property type="match status" value="1"/>
</dbReference>
<dbReference type="SUPFAM" id="SSF55874">
    <property type="entry name" value="ATPase domain of HSP90 chaperone/DNA topoisomerase II/histidine kinase"/>
    <property type="match status" value="1"/>
</dbReference>
<dbReference type="InterPro" id="IPR004358">
    <property type="entry name" value="Sig_transdc_His_kin-like_C"/>
</dbReference>
<organism evidence="14 15">
    <name type="scientific">Pseudomonas vanderleydeniana</name>
    <dbReference type="NCBI Taxonomy" id="2745495"/>
    <lineage>
        <taxon>Bacteria</taxon>
        <taxon>Pseudomonadati</taxon>
        <taxon>Pseudomonadota</taxon>
        <taxon>Gammaproteobacteria</taxon>
        <taxon>Pseudomonadales</taxon>
        <taxon>Pseudomonadaceae</taxon>
        <taxon>Pseudomonas</taxon>
    </lineage>
</organism>
<dbReference type="SMART" id="SM00304">
    <property type="entry name" value="HAMP"/>
    <property type="match status" value="1"/>
</dbReference>
<dbReference type="InterPro" id="IPR003661">
    <property type="entry name" value="HisK_dim/P_dom"/>
</dbReference>
<dbReference type="Pfam" id="PF00672">
    <property type="entry name" value="HAMP"/>
    <property type="match status" value="1"/>
</dbReference>
<dbReference type="Gene3D" id="1.10.287.130">
    <property type="match status" value="1"/>
</dbReference>
<dbReference type="Pfam" id="PF00512">
    <property type="entry name" value="HisKA"/>
    <property type="match status" value="1"/>
</dbReference>
<dbReference type="SUPFAM" id="SSF47384">
    <property type="entry name" value="Homodimeric domain of signal transducing histidine kinase"/>
    <property type="match status" value="1"/>
</dbReference>
<dbReference type="KEGG" id="pvw:HU752_013540"/>
<feature type="domain" description="Histidine kinase" evidence="12">
    <location>
        <begin position="174"/>
        <end position="387"/>
    </location>
</feature>
<dbReference type="SMART" id="SM00387">
    <property type="entry name" value="HATPase_c"/>
    <property type="match status" value="1"/>
</dbReference>
<dbReference type="EC" id="2.7.13.3" evidence="3"/>
<gene>
    <name evidence="14" type="ORF">HU752_013540</name>
</gene>
<protein>
    <recommendedName>
        <fullName evidence="3">histidine kinase</fullName>
        <ecNumber evidence="3">2.7.13.3</ecNumber>
    </recommendedName>
</protein>
<sequence>MKRPVSLWQWVGWRMGFIASGTVALMSFIMWLRFYWWDLGIKSKIPADARVQLEKLIDHPAGHEAELWTYITKYYYVDDILPGISGADWWAVLFLLITALPIIVIAGFLLLRPLSKRFIEIAQAAQKVARGNLKVKLSIAEKMPLEVQQLTSDFNSMTQRLRLYEQEVQESSAVLAHELRTPLNAAMGRVRGMLDEVFPANEEQLGLVLHQLEHLNYLVDDLLLLSLAQAGQLPLTKTTFTVEALLNERINWFNPQLSASGRTIKVTSLALDPIAADRNRIGQVFNILLDNYLRYASSGGDLQIEGQSTPDGICLIFSDRGPGLSEEEMQRVFQRFWRQERSRDRRAGGSGLGLSIALAICAAHSGTITASQRDGGGMVFEVKLPFV</sequence>
<keyword evidence="9" id="KW-0902">Two-component regulatory system</keyword>
<evidence type="ECO:0000256" key="7">
    <source>
        <dbReference type="ARBA" id="ARBA00022777"/>
    </source>
</evidence>